<dbReference type="Gene3D" id="2.60.120.10">
    <property type="entry name" value="Jelly Rolls"/>
    <property type="match status" value="1"/>
</dbReference>
<dbReference type="PANTHER" id="PTHR24567:SF26">
    <property type="entry name" value="REGULATORY PROTEIN YEIL"/>
    <property type="match status" value="1"/>
</dbReference>
<dbReference type="STRING" id="1461322.OJ16_16520"/>
<feature type="domain" description="Cyclic nucleotide-binding" evidence="1">
    <location>
        <begin position="26"/>
        <end position="114"/>
    </location>
</feature>
<accession>A0A0C2NEQ8</accession>
<sequence length="223" mass="25838">MLTIEQDIYHSGDILRYLQDHDSVLSLRKVKISRGEQILRQNETIEDVIFIVEGEIRLSRVSDNGRCYQLGSYLHNGFLGLMELFSQKPGFYSVVAESDCEAYVFKGRSFHQLVCCSPPLAAITFRHLTSKWYLSVERMTRNILHTIKYCVIDDLMKFHQANGPAPYLINKSLECERLGTSLRVYNRILKELSSCRAIQVDRKSIVILDMDVLRDKRNEEAQK</sequence>
<dbReference type="GO" id="GO:0003700">
    <property type="term" value="F:DNA-binding transcription factor activity"/>
    <property type="evidence" value="ECO:0007669"/>
    <property type="project" value="TreeGrafter"/>
</dbReference>
<dbReference type="Proteomes" id="UP000031672">
    <property type="component" value="Unassembled WGS sequence"/>
</dbReference>
<dbReference type="InterPro" id="IPR018490">
    <property type="entry name" value="cNMP-bd_dom_sf"/>
</dbReference>
<dbReference type="GO" id="GO:0005829">
    <property type="term" value="C:cytosol"/>
    <property type="evidence" value="ECO:0007669"/>
    <property type="project" value="TreeGrafter"/>
</dbReference>
<name>A0A0C2NEQ8_9VIBR</name>
<reference evidence="2 3" key="1">
    <citation type="submission" date="2014-11" db="EMBL/GenBank/DDBJ databases">
        <title>Draft Genome Sequence of Vibrio piscirenalis strains CECT 8603T and CECT 8604, two marine Gammaproteobacterium isolated from cultured gilthead sea bream (Sparus aurata).</title>
        <authorList>
            <person name="Arahal D.R."/>
            <person name="Rodrigo-Torres L."/>
            <person name="Lucena T."/>
            <person name="Pujalte M.J."/>
        </authorList>
    </citation>
    <scope>NUCLEOTIDE SEQUENCE [LARGE SCALE GENOMIC DNA]</scope>
    <source>
        <strain evidence="2 3">DCR 1-4-2</strain>
    </source>
</reference>
<dbReference type="InterPro" id="IPR036388">
    <property type="entry name" value="WH-like_DNA-bd_sf"/>
</dbReference>
<dbReference type="PROSITE" id="PS50042">
    <property type="entry name" value="CNMP_BINDING_3"/>
    <property type="match status" value="1"/>
</dbReference>
<dbReference type="RefSeq" id="WP_040992336.1">
    <property type="nucleotide sequence ID" value="NZ_JTKH01000024.1"/>
</dbReference>
<accession>A0A0C2NQE5</accession>
<comment type="caution">
    <text evidence="2">The sequence shown here is derived from an EMBL/GenBank/DDBJ whole genome shotgun (WGS) entry which is preliminary data.</text>
</comment>
<dbReference type="PANTHER" id="PTHR24567">
    <property type="entry name" value="CRP FAMILY TRANSCRIPTIONAL REGULATORY PROTEIN"/>
    <property type="match status" value="1"/>
</dbReference>
<evidence type="ECO:0000313" key="3">
    <source>
        <dbReference type="Proteomes" id="UP000031672"/>
    </source>
</evidence>
<dbReference type="InterPro" id="IPR000595">
    <property type="entry name" value="cNMP-bd_dom"/>
</dbReference>
<dbReference type="AlphaFoldDB" id="A0A0C2NEQ8"/>
<dbReference type="InterPro" id="IPR050397">
    <property type="entry name" value="Env_Response_Regulators"/>
</dbReference>
<organism evidence="2 3">
    <name type="scientific">Vibrio renipiscarius</name>
    <dbReference type="NCBI Taxonomy" id="1461322"/>
    <lineage>
        <taxon>Bacteria</taxon>
        <taxon>Pseudomonadati</taxon>
        <taxon>Pseudomonadota</taxon>
        <taxon>Gammaproteobacteria</taxon>
        <taxon>Vibrionales</taxon>
        <taxon>Vibrionaceae</taxon>
        <taxon>Vibrio</taxon>
    </lineage>
</organism>
<dbReference type="Gene3D" id="1.10.10.10">
    <property type="entry name" value="Winged helix-like DNA-binding domain superfamily/Winged helix DNA-binding domain"/>
    <property type="match status" value="1"/>
</dbReference>
<protein>
    <recommendedName>
        <fullName evidence="1">Cyclic nucleotide-binding domain-containing protein</fullName>
    </recommendedName>
</protein>
<gene>
    <name evidence="2" type="ORF">OJ16_16520</name>
</gene>
<evidence type="ECO:0000259" key="1">
    <source>
        <dbReference type="PROSITE" id="PS50042"/>
    </source>
</evidence>
<dbReference type="OrthoDB" id="7826327at2"/>
<dbReference type="Pfam" id="PF00027">
    <property type="entry name" value="cNMP_binding"/>
    <property type="match status" value="1"/>
</dbReference>
<dbReference type="EMBL" id="JTKH01000024">
    <property type="protein sequence ID" value="KII76397.1"/>
    <property type="molecule type" value="Genomic_DNA"/>
</dbReference>
<proteinExistence type="predicted"/>
<dbReference type="InterPro" id="IPR014710">
    <property type="entry name" value="RmlC-like_jellyroll"/>
</dbReference>
<dbReference type="CDD" id="cd00038">
    <property type="entry name" value="CAP_ED"/>
    <property type="match status" value="1"/>
</dbReference>
<evidence type="ECO:0000313" key="2">
    <source>
        <dbReference type="EMBL" id="KII76397.1"/>
    </source>
</evidence>
<keyword evidence="3" id="KW-1185">Reference proteome</keyword>
<dbReference type="SUPFAM" id="SSF51206">
    <property type="entry name" value="cAMP-binding domain-like"/>
    <property type="match status" value="1"/>
</dbReference>